<evidence type="ECO:0000256" key="1">
    <source>
        <dbReference type="SAM" id="MobiDB-lite"/>
    </source>
</evidence>
<feature type="transmembrane region" description="Helical" evidence="2">
    <location>
        <begin position="183"/>
        <end position="203"/>
    </location>
</feature>
<sequence>CNSGNDRRPVSSQRRHPPMNDEVAVKRKHHLRRNSSSLLDEIVIRSQSSSLITYSSVNLPNKINFAVFLLSLFLAIIWRHRACNAGILALLDTLYGGDNWAMLFSALVLTPPFIIAQAVPSWRFRLYLAAMATLATVGMYSRTRRLRPLAPFKNRWTDRSAAIAWFWSGMFALTTLADRDPIGLIGAMLITMISVMAFIKAFIRVNEELIAIRA</sequence>
<feature type="transmembrane region" description="Helical" evidence="2">
    <location>
        <begin position="63"/>
        <end position="79"/>
    </location>
</feature>
<feature type="non-terminal residue" evidence="3">
    <location>
        <position position="1"/>
    </location>
</feature>
<name>A0A0H5RMR1_9EUKA</name>
<accession>A0A0H5RMR1</accession>
<feature type="transmembrane region" description="Helical" evidence="2">
    <location>
        <begin position="100"/>
        <end position="118"/>
    </location>
</feature>
<evidence type="ECO:0000313" key="3">
    <source>
        <dbReference type="EMBL" id="CRZ10014.1"/>
    </source>
</evidence>
<keyword evidence="2" id="KW-0812">Transmembrane</keyword>
<keyword evidence="2" id="KW-1133">Transmembrane helix</keyword>
<protein>
    <submittedName>
        <fullName evidence="3">Uncharacterized protein</fullName>
    </submittedName>
</protein>
<organism evidence="3">
    <name type="scientific">Spongospora subterranea</name>
    <dbReference type="NCBI Taxonomy" id="70186"/>
    <lineage>
        <taxon>Eukaryota</taxon>
        <taxon>Sar</taxon>
        <taxon>Rhizaria</taxon>
        <taxon>Endomyxa</taxon>
        <taxon>Phytomyxea</taxon>
        <taxon>Plasmodiophorida</taxon>
        <taxon>Plasmodiophoridae</taxon>
        <taxon>Spongospora</taxon>
    </lineage>
</organism>
<feature type="transmembrane region" description="Helical" evidence="2">
    <location>
        <begin position="161"/>
        <end position="177"/>
    </location>
</feature>
<keyword evidence="2" id="KW-0472">Membrane</keyword>
<reference evidence="3" key="1">
    <citation type="submission" date="2015-04" db="EMBL/GenBank/DDBJ databases">
        <title>The genome sequence of the plant pathogenic Rhizarian Plasmodiophora brassicae reveals insights in its biotrophic life cycle and the origin of chitin synthesis.</title>
        <authorList>
            <person name="Schwelm A."/>
            <person name="Fogelqvist J."/>
            <person name="Knaust A."/>
            <person name="Julke S."/>
            <person name="Lilja T."/>
            <person name="Dhandapani V."/>
            <person name="Bonilla-Rosso G."/>
            <person name="Karlsson M."/>
            <person name="Shevchenko A."/>
            <person name="Choi S.R."/>
            <person name="Kim H.G."/>
            <person name="Park J.Y."/>
            <person name="Lim Y.P."/>
            <person name="Ludwig-Muller J."/>
            <person name="Dixelius C."/>
        </authorList>
    </citation>
    <scope>NUCLEOTIDE SEQUENCE</scope>
    <source>
        <tissue evidence="3">Potato root galls</tissue>
    </source>
</reference>
<proteinExistence type="predicted"/>
<feature type="region of interest" description="Disordered" evidence="1">
    <location>
        <begin position="1"/>
        <end position="21"/>
    </location>
</feature>
<dbReference type="EMBL" id="HACM01009572">
    <property type="protein sequence ID" value="CRZ10014.1"/>
    <property type="molecule type" value="Transcribed_RNA"/>
</dbReference>
<dbReference type="AlphaFoldDB" id="A0A0H5RMR1"/>
<evidence type="ECO:0000256" key="2">
    <source>
        <dbReference type="SAM" id="Phobius"/>
    </source>
</evidence>